<dbReference type="InterPro" id="IPR039422">
    <property type="entry name" value="MarR/SlyA-like"/>
</dbReference>
<reference evidence="2 3" key="1">
    <citation type="submission" date="2017-11" db="EMBL/GenBank/DDBJ databases">
        <title>Draft genome of Arthrobacter agilis strain UMCV2, a plant growth-promoting rhizobacterium and biocontrol capacity of phytopathogenic fungi.</title>
        <authorList>
            <person name="Martinez-Camara R."/>
            <person name="Santoyo G."/>
            <person name="Moreno-Hagelsieb G."/>
            <person name="Valencia-Cantero E."/>
        </authorList>
    </citation>
    <scope>NUCLEOTIDE SEQUENCE [LARGE SCALE GENOMIC DNA]</scope>
    <source>
        <strain evidence="2 3">UMCV2</strain>
    </source>
</reference>
<dbReference type="Proteomes" id="UP000239187">
    <property type="component" value="Chromosome"/>
</dbReference>
<dbReference type="AlphaFoldDB" id="A0A2L0UF48"/>
<dbReference type="PANTHER" id="PTHR33164:SF57">
    <property type="entry name" value="MARR-FAMILY TRANSCRIPTIONAL REGULATOR"/>
    <property type="match status" value="1"/>
</dbReference>
<evidence type="ECO:0000313" key="2">
    <source>
        <dbReference type="EMBL" id="AUZ87871.1"/>
    </source>
</evidence>
<dbReference type="PANTHER" id="PTHR33164">
    <property type="entry name" value="TRANSCRIPTIONAL REGULATOR, MARR FAMILY"/>
    <property type="match status" value="1"/>
</dbReference>
<name>A0A2L0UF48_9MICC</name>
<dbReference type="GO" id="GO:0003700">
    <property type="term" value="F:DNA-binding transcription factor activity"/>
    <property type="evidence" value="ECO:0007669"/>
    <property type="project" value="InterPro"/>
</dbReference>
<evidence type="ECO:0000259" key="1">
    <source>
        <dbReference type="SMART" id="SM00347"/>
    </source>
</evidence>
<dbReference type="InterPro" id="IPR036388">
    <property type="entry name" value="WH-like_DNA-bd_sf"/>
</dbReference>
<feature type="non-terminal residue" evidence="2">
    <location>
        <position position="159"/>
    </location>
</feature>
<dbReference type="Pfam" id="PF12802">
    <property type="entry name" value="MarR_2"/>
    <property type="match status" value="1"/>
</dbReference>
<gene>
    <name evidence="2" type="ORF">CVO76_09690</name>
</gene>
<sequence length="159" mass="17249">MDGHRTPAGSAARRAALDVVEEKAAAMCRSEQQVCWALARGIDAAMEPAAYSVLAAVRMLGPCRVTDLAASLGMGKPAVSGHVAALHRLGLLERGMTDDDERSRPVVLTDEGLRRVDAARARRRRDFRRQLEGWEQADVVDLVALLSRFNAAYLAAELP</sequence>
<accession>A0A2L0UF48</accession>
<dbReference type="SUPFAM" id="SSF46785">
    <property type="entry name" value="Winged helix' DNA-binding domain"/>
    <property type="match status" value="1"/>
</dbReference>
<dbReference type="Gene3D" id="1.10.10.10">
    <property type="entry name" value="Winged helix-like DNA-binding domain superfamily/Winged helix DNA-binding domain"/>
    <property type="match status" value="1"/>
</dbReference>
<proteinExistence type="predicted"/>
<dbReference type="InterPro" id="IPR000835">
    <property type="entry name" value="HTH_MarR-typ"/>
</dbReference>
<feature type="domain" description="HTH marR-type" evidence="1">
    <location>
        <begin position="39"/>
        <end position="139"/>
    </location>
</feature>
<dbReference type="InterPro" id="IPR036390">
    <property type="entry name" value="WH_DNA-bd_sf"/>
</dbReference>
<protein>
    <recommendedName>
        <fullName evidence="1">HTH marR-type domain-containing protein</fullName>
    </recommendedName>
</protein>
<dbReference type="RefSeq" id="WP_208739101.1">
    <property type="nucleotide sequence ID" value="NZ_CP024915.1"/>
</dbReference>
<dbReference type="SMART" id="SM00347">
    <property type="entry name" value="HTH_MARR"/>
    <property type="match status" value="1"/>
</dbReference>
<dbReference type="EMBL" id="CP024915">
    <property type="protein sequence ID" value="AUZ87871.1"/>
    <property type="molecule type" value="Genomic_DNA"/>
</dbReference>
<evidence type="ECO:0000313" key="3">
    <source>
        <dbReference type="Proteomes" id="UP000239187"/>
    </source>
</evidence>
<organism evidence="2 3">
    <name type="scientific">Arthrobacter agilis</name>
    <dbReference type="NCBI Taxonomy" id="37921"/>
    <lineage>
        <taxon>Bacteria</taxon>
        <taxon>Bacillati</taxon>
        <taxon>Actinomycetota</taxon>
        <taxon>Actinomycetes</taxon>
        <taxon>Micrococcales</taxon>
        <taxon>Micrococcaceae</taxon>
        <taxon>Arthrobacter</taxon>
    </lineage>
</organism>
<dbReference type="GO" id="GO:0006950">
    <property type="term" value="P:response to stress"/>
    <property type="evidence" value="ECO:0007669"/>
    <property type="project" value="TreeGrafter"/>
</dbReference>